<evidence type="ECO:0000256" key="1">
    <source>
        <dbReference type="SAM" id="Coils"/>
    </source>
</evidence>
<feature type="coiled-coil region" evidence="1">
    <location>
        <begin position="164"/>
        <end position="191"/>
    </location>
</feature>
<name>Q9ZTG6_TOBAC</name>
<gene>
    <name evidence="3" type="primary">gag</name>
</gene>
<proteinExistence type="predicted"/>
<protein>
    <submittedName>
        <fullName evidence="3">Putative gag protein</fullName>
    </submittedName>
</protein>
<feature type="compositionally biased region" description="Basic and acidic residues" evidence="2">
    <location>
        <begin position="316"/>
        <end position="329"/>
    </location>
</feature>
<dbReference type="PANTHER" id="PTHR34676">
    <property type="entry name" value="DUF4219 DOMAIN-CONTAINING PROTEIN-RELATED"/>
    <property type="match status" value="1"/>
</dbReference>
<feature type="compositionally biased region" description="Basic residues" evidence="2">
    <location>
        <begin position="238"/>
        <end position="247"/>
    </location>
</feature>
<dbReference type="EMBL" id="AF059674">
    <property type="protein sequence ID" value="AAC80426.1"/>
    <property type="molecule type" value="Genomic_DNA"/>
</dbReference>
<dbReference type="Pfam" id="PF14223">
    <property type="entry name" value="Retrotran_gag_2"/>
    <property type="match status" value="1"/>
</dbReference>
<feature type="region of interest" description="Disordered" evidence="2">
    <location>
        <begin position="371"/>
        <end position="390"/>
    </location>
</feature>
<sequence>MLNAGIMSVGHSISLPPVFDGSNYAYWKERMRVFIRANNFRLWQIIKYGEQMTEQVGQAMVSEHNTKAINMLYRSLNQEICRKISHCKSAKEVWDKLEDFYENTPQEADSSCDEPNVRCYMADGEEEVSTYDSYSFEELQEAFNDLFYELKKVSKIAKEATAKSKAFEDENLFLKNDNDDLREKIKAMNEASSIDKCLTCLSCESLQLENAELRSTLETRSVDVPKVVKEIKKELPKKNKRRSKNKNGVRNFTAPPRNNSRALNESRTNNFRPPRHYSRMYANKSRTNALRPPRHESRIFANKPRNSNFRQPRNNSRNETRQPRNDTRFFNKSRINNFRPPRYNSRNWNNESRVNRFNSPRNNTRTFVDKSRMNHARPPRNDSRIFNTSRNDFRSPRMYLAQPRHRHNPNVVCHYCNRVGHIAPVYFSKHRDLSFGYNHYLPNLKGPKMVWVPKTSS</sequence>
<accession>Q9ZTG6</accession>
<evidence type="ECO:0000256" key="2">
    <source>
        <dbReference type="SAM" id="MobiDB-lite"/>
    </source>
</evidence>
<feature type="region of interest" description="Disordered" evidence="2">
    <location>
        <begin position="233"/>
        <end position="365"/>
    </location>
</feature>
<organism evidence="3">
    <name type="scientific">Nicotiana tabacum</name>
    <name type="common">Common tobacco</name>
    <dbReference type="NCBI Taxonomy" id="4097"/>
    <lineage>
        <taxon>Eukaryota</taxon>
        <taxon>Viridiplantae</taxon>
        <taxon>Streptophyta</taxon>
        <taxon>Embryophyta</taxon>
        <taxon>Tracheophyta</taxon>
        <taxon>Spermatophyta</taxon>
        <taxon>Magnoliopsida</taxon>
        <taxon>eudicotyledons</taxon>
        <taxon>Gunneridae</taxon>
        <taxon>Pentapetalae</taxon>
        <taxon>asterids</taxon>
        <taxon>lamiids</taxon>
        <taxon>Solanales</taxon>
        <taxon>Solanaceae</taxon>
        <taxon>Nicotianoideae</taxon>
        <taxon>Nicotianeae</taxon>
        <taxon>Nicotiana</taxon>
    </lineage>
</organism>
<reference evidence="3" key="1">
    <citation type="journal article" date="1999" name="Theor. Appl. Genet.">
        <title>Isolation and characterization of Tnd-1, a retrotransposon marker linked to black root rot resistance in tobacco.</title>
        <authorList>
            <person name="Kenward K.D."/>
            <person name="Bai D."/>
            <person name="Ban M.R."/>
            <person name="Brandle J.E."/>
        </authorList>
    </citation>
    <scope>NUCLEOTIDE SEQUENCE</scope>
</reference>
<evidence type="ECO:0000313" key="3">
    <source>
        <dbReference type="EMBL" id="AAC80426.1"/>
    </source>
</evidence>
<keyword evidence="1" id="KW-0175">Coiled coil</keyword>
<feature type="compositionally biased region" description="Polar residues" evidence="2">
    <location>
        <begin position="304"/>
        <end position="315"/>
    </location>
</feature>
<feature type="compositionally biased region" description="Polar residues" evidence="2">
    <location>
        <begin position="344"/>
        <end position="365"/>
    </location>
</feature>
<feature type="compositionally biased region" description="Polar residues" evidence="2">
    <location>
        <begin position="256"/>
        <end position="271"/>
    </location>
</feature>
<dbReference type="AlphaFoldDB" id="Q9ZTG6"/>
<dbReference type="PANTHER" id="PTHR34676:SF8">
    <property type="entry name" value="TRANSMEMBRANE PROTEIN"/>
    <property type="match status" value="1"/>
</dbReference>